<feature type="domain" description="ATPase BadF/BadG/BcrA/BcrD type" evidence="1">
    <location>
        <begin position="42"/>
        <end position="254"/>
    </location>
</feature>
<dbReference type="eggNOG" id="COG1924">
    <property type="taxonomic scope" value="Bacteria"/>
</dbReference>
<dbReference type="PANTHER" id="PTHR32329:SF4">
    <property type="entry name" value="ACTIVATOR OF 2-HYDROXYACYL-COA DEHYDRATASE"/>
    <property type="match status" value="1"/>
</dbReference>
<evidence type="ECO:0000313" key="4">
    <source>
        <dbReference type="Proteomes" id="UP000000333"/>
    </source>
</evidence>
<name>E1QYT6_OLSUV</name>
<dbReference type="Pfam" id="PF01869">
    <property type="entry name" value="BcrAD_BadFG"/>
    <property type="match status" value="2"/>
</dbReference>
<dbReference type="KEGG" id="ols:Olsu_0429"/>
<reference evidence="3 4" key="1">
    <citation type="journal article" date="2010" name="Stand. Genomic Sci.">
        <title>Complete genome sequence of Olsenella uli type strain (VPI D76D-27C).</title>
        <authorList>
            <person name="Goker M."/>
            <person name="Held B."/>
            <person name="Lucas S."/>
            <person name="Nolan M."/>
            <person name="Yasawong M."/>
            <person name="Glavina Del Rio T."/>
            <person name="Tice H."/>
            <person name="Cheng J.F."/>
            <person name="Bruce D."/>
            <person name="Detter J.C."/>
            <person name="Tapia R."/>
            <person name="Han C."/>
            <person name="Goodwin L."/>
            <person name="Pitluck S."/>
            <person name="Liolios K."/>
            <person name="Ivanova N."/>
            <person name="Mavromatis K."/>
            <person name="Mikhailova N."/>
            <person name="Pati A."/>
            <person name="Chen A."/>
            <person name="Palaniappan K."/>
            <person name="Land M."/>
            <person name="Hauser L."/>
            <person name="Chang Y.J."/>
            <person name="Jeffries C.D."/>
            <person name="Rohde M."/>
            <person name="Sikorski J."/>
            <person name="Pukall R."/>
            <person name="Woyke T."/>
            <person name="Bristow J."/>
            <person name="Eisen J.A."/>
            <person name="Markowitz V."/>
            <person name="Hugenholtz P."/>
            <person name="Kyrpides N.C."/>
            <person name="Klenk H.P."/>
            <person name="Lapidus A."/>
        </authorList>
    </citation>
    <scope>NUCLEOTIDE SEQUENCE [LARGE SCALE GENOMIC DNA]</scope>
    <source>
        <strain evidence="4">ATCC 49627 / DSM 7084 / CIP 109912 / JCM 12494 / NCIMB 702895 / VPI D76D-27C</strain>
    </source>
</reference>
<dbReference type="eggNOG" id="COG3580">
    <property type="taxonomic scope" value="Bacteria"/>
</dbReference>
<dbReference type="InterPro" id="IPR018709">
    <property type="entry name" value="CoA_activase_DUF2229"/>
</dbReference>
<dbReference type="InterPro" id="IPR002731">
    <property type="entry name" value="ATPase_BadF"/>
</dbReference>
<protein>
    <submittedName>
        <fullName evidence="3">CoA-substrate-specific enzyme activase</fullName>
    </submittedName>
</protein>
<dbReference type="EMBL" id="CP002106">
    <property type="protein sequence ID" value="ADK67550.1"/>
    <property type="molecule type" value="Genomic_DNA"/>
</dbReference>
<organism evidence="3 4">
    <name type="scientific">Olsenella uli (strain ATCC 49627 / DSM 7084 / CCUG 31166 / CIP 109912 / JCM 12494 / LMG 11480 / NCIMB 702895 / VPI D76D-27C)</name>
    <name type="common">Lactobacillus uli</name>
    <dbReference type="NCBI Taxonomy" id="633147"/>
    <lineage>
        <taxon>Bacteria</taxon>
        <taxon>Bacillati</taxon>
        <taxon>Actinomycetota</taxon>
        <taxon>Coriobacteriia</taxon>
        <taxon>Coriobacteriales</taxon>
        <taxon>Atopobiaceae</taxon>
        <taxon>Olsenella</taxon>
    </lineage>
</organism>
<evidence type="ECO:0000313" key="3">
    <source>
        <dbReference type="EMBL" id="ADK67550.1"/>
    </source>
</evidence>
<evidence type="ECO:0000259" key="1">
    <source>
        <dbReference type="Pfam" id="PF01869"/>
    </source>
</evidence>
<dbReference type="OrthoDB" id="9177882at2"/>
<accession>E1QYT6</accession>
<gene>
    <name evidence="3" type="ordered locus">Olsu_0429</name>
</gene>
<keyword evidence="4" id="KW-1185">Reference proteome</keyword>
<dbReference type="Proteomes" id="UP000000333">
    <property type="component" value="Chromosome"/>
</dbReference>
<dbReference type="Gene3D" id="3.30.420.40">
    <property type="match status" value="4"/>
</dbReference>
<dbReference type="eggNOG" id="COG3581">
    <property type="taxonomic scope" value="Bacteria"/>
</dbReference>
<sequence length="1593" mass="175103">MTNHMESTAAQVRARQPIELVQFEAELRPKNPIDLSHAHLRLGIDVGSTTVKLAVIDDNDNLVYANYERHHTDVKATAAQVFAKARSVVGDVPMRVSITGSGGMLLSQWLNVEFVQEVIASKHAVEALIPQTDCAIELGGEDAKIIYFDNGIEQRMNGTCAGGTGAFIDQMASLMETDATGLNELAKGASHIYPIASRCGVFAKSDVQPLLNEGAAREDVAASIFQAVANQTVSGLACGHPIRGYVAFLGGPLQYLSELRHRFYETLRLDEQHRVIPENAHLFVATGAALAGESDTYVTFSEVIDDLRNLGDTQGSEVARLDPLFATEDAYRSFKERHDQEVVAKGSLDGYHGRVFIGLDAGSTTMKAAVVGEDGELLYTWYDNNNGDVLGTARRIMDDIYDHLGEGCTIGHVTTTGYGEGILIEALGADSGEIETVAHLRGARAFVPDVNFILDIGGQDMKCLQVKNGIIEHISLNEACSSGCGSFIANFADSMGMDVRQFAAAAVKGERPVDLGSRCTVFMNSRVKQAQKEGATIGDVAAGLSYSVIKNALFKVIKLRDYDEIGKYVVVQGGTFMSDATLRAFELLTGREVIRPDIAGAMGAYGAALLARDRAGASGTSMLLSREKIDNLEVKHTNAHCGRCSNNCLLTINSFGNGRRFITGNRCEKGSGKPKSQQSQAPNLFKFKSRLLFDREVLPADEAPRGTVGIPRALNMYENYPFWHAFFTRLGFSVVLSDPTTRKTYEAGTESMPSESVCYPAKLSHGHIMNLLEKDPDFIWMPCIRWERQEDDGATNHYNCPIVMSYPQALGLNVDELSDPKVEYLDAYIPYDNKKELKRRLYELIQLQRRADAAAGRGRFRGADITRAEVDAAVNEAWEADLAFKDAMHRKGDETLRWIEDNDAHGIVLAGRPYHNDGEINHAIPEMLQGFGFAVLTEDAVAHKMRPERPIRVVDQWMYHSRLYRAARFVASRNDLDLIQLQSFGCGLDALTTDQVQEILENSGKIYTVLKIDEVSNLGAARIRVRSLMAALKEGRAELERETAAGIATEVAPVDVRRADGTLEHARQTDLSRRTPVYRSAKGSDFKKVRYTKEMQAEGYTILAPQMAPIHFDLVEPLLRGAGYNVVLLPSVDHAAVDTGLKYVNNDICYPSILVTGQIMEAVLSGKYDLSRTAVLISQTGGGCRATNYIALIRKALKDSGHPDIPVISLSAAGNLDEKNPGFNILSDPQLLVRAVYALLYGDLIMQLLYRVRPYEVERGSADRLYDSFMSRAKTLIPRTDRKSFYRLCQDTIDRFERLPLENDRSKPRVGVVGEILVKFHPTANNEVVRVIESEGCEADVPGLVDFFLFGMSNQINMKRELGTKASSRLTHIAGIKAIDALRAPINKMLRRTTRFEPYGSIFELAEKAEQVLSLCNTMGEGWLLTAEMVDLIEHGTPNIVVCSPFACLPNHVVGKSVIKRLRQMHGESNIVAVDYDPGASEVNQLNRIKLMISVAKENFKNGGAFRIENANDPTTSVVMPYVDETSSHRRHRGELGDSLVNEGAVVSGVYAAYGAPASEDGGATYGRGEGRIHLSPEQLDAIRQAKEKAGVR</sequence>
<dbReference type="CDD" id="cd24034">
    <property type="entry name" value="ASKHA_NBD_O66634-like_rpt1"/>
    <property type="match status" value="1"/>
</dbReference>
<dbReference type="PANTHER" id="PTHR32329">
    <property type="entry name" value="BIFUNCTIONAL PROTEIN [INCLUDES 2-HYDROXYACYL-COA DEHYDRATASE (N-TER) AND ITS ACTIVATOR DOMAIN (C_TERM)-RELATED"/>
    <property type="match status" value="1"/>
</dbReference>
<dbReference type="HOGENOM" id="CLU_002393_1_0_11"/>
<dbReference type="InterPro" id="IPR051805">
    <property type="entry name" value="Dehydratase_Activator_Redct"/>
</dbReference>
<dbReference type="Pfam" id="PF09989">
    <property type="entry name" value="DUF2229"/>
    <property type="match status" value="1"/>
</dbReference>
<dbReference type="RefSeq" id="WP_013251302.1">
    <property type="nucleotide sequence ID" value="NC_014363.1"/>
</dbReference>
<dbReference type="STRING" id="633147.Olsu_0429"/>
<feature type="domain" description="DUF2229" evidence="2">
    <location>
        <begin position="707"/>
        <end position="941"/>
    </location>
</feature>
<dbReference type="SUPFAM" id="SSF53067">
    <property type="entry name" value="Actin-like ATPase domain"/>
    <property type="match status" value="2"/>
</dbReference>
<feature type="domain" description="ATPase BadF/BadG/BcrA/BcrD type" evidence="1">
    <location>
        <begin position="357"/>
        <end position="611"/>
    </location>
</feature>
<dbReference type="CDD" id="cd24035">
    <property type="entry name" value="ASKHA_NBD_O66634-like_rpt2"/>
    <property type="match status" value="1"/>
</dbReference>
<evidence type="ECO:0000259" key="2">
    <source>
        <dbReference type="Pfam" id="PF09989"/>
    </source>
</evidence>
<dbReference type="GeneID" id="78511879"/>
<proteinExistence type="predicted"/>
<dbReference type="InterPro" id="IPR043129">
    <property type="entry name" value="ATPase_NBD"/>
</dbReference>